<name>A0ABR3QIF8_9PLEO</name>
<dbReference type="PROSITE" id="PS51257">
    <property type="entry name" value="PROKAR_LIPOPROTEIN"/>
    <property type="match status" value="1"/>
</dbReference>
<comment type="caution">
    <text evidence="3">The sequence shown here is derived from an EMBL/GenBank/DDBJ whole genome shotgun (WGS) entry which is preliminary data.</text>
</comment>
<dbReference type="PANTHER" id="PTHR10900:SF77">
    <property type="entry name" value="FI19380P1"/>
    <property type="match status" value="1"/>
</dbReference>
<feature type="region of interest" description="Disordered" evidence="1">
    <location>
        <begin position="397"/>
        <end position="421"/>
    </location>
</feature>
<evidence type="ECO:0000256" key="1">
    <source>
        <dbReference type="SAM" id="MobiDB-lite"/>
    </source>
</evidence>
<evidence type="ECO:0000313" key="4">
    <source>
        <dbReference type="Proteomes" id="UP001521785"/>
    </source>
</evidence>
<dbReference type="PANTHER" id="PTHR10900">
    <property type="entry name" value="PERIOSTIN-RELATED"/>
    <property type="match status" value="1"/>
</dbReference>
<proteinExistence type="predicted"/>
<protein>
    <recommendedName>
        <fullName evidence="2">FAS1 domain-containing protein</fullName>
    </recommendedName>
</protein>
<dbReference type="Pfam" id="PF02469">
    <property type="entry name" value="Fasciclin"/>
    <property type="match status" value="2"/>
</dbReference>
<dbReference type="InterPro" id="IPR050904">
    <property type="entry name" value="Adhesion/Biosynth-related"/>
</dbReference>
<feature type="compositionally biased region" description="Low complexity" evidence="1">
    <location>
        <begin position="397"/>
        <end position="411"/>
    </location>
</feature>
<dbReference type="EMBL" id="JAKJXO020000023">
    <property type="protein sequence ID" value="KAL1591689.1"/>
    <property type="molecule type" value="Genomic_DNA"/>
</dbReference>
<accession>A0ABR3QIF8</accession>
<organism evidence="3 4">
    <name type="scientific">Paraconiothyrium brasiliense</name>
    <dbReference type="NCBI Taxonomy" id="300254"/>
    <lineage>
        <taxon>Eukaryota</taxon>
        <taxon>Fungi</taxon>
        <taxon>Dikarya</taxon>
        <taxon>Ascomycota</taxon>
        <taxon>Pezizomycotina</taxon>
        <taxon>Dothideomycetes</taxon>
        <taxon>Pleosporomycetidae</taxon>
        <taxon>Pleosporales</taxon>
        <taxon>Massarineae</taxon>
        <taxon>Didymosphaeriaceae</taxon>
        <taxon>Paraconiothyrium</taxon>
    </lineage>
</organism>
<keyword evidence="4" id="KW-1185">Reference proteome</keyword>
<evidence type="ECO:0000313" key="3">
    <source>
        <dbReference type="EMBL" id="KAL1591689.1"/>
    </source>
</evidence>
<dbReference type="PROSITE" id="PS50213">
    <property type="entry name" value="FAS1"/>
    <property type="match status" value="2"/>
</dbReference>
<feature type="domain" description="FAS1" evidence="2">
    <location>
        <begin position="18"/>
        <end position="194"/>
    </location>
</feature>
<evidence type="ECO:0000259" key="2">
    <source>
        <dbReference type="PROSITE" id="PS50213"/>
    </source>
</evidence>
<dbReference type="SUPFAM" id="SSF82153">
    <property type="entry name" value="FAS1 domain"/>
    <property type="match status" value="2"/>
</dbReference>
<dbReference type="Gene3D" id="2.30.180.10">
    <property type="entry name" value="FAS1 domain"/>
    <property type="match status" value="2"/>
</dbReference>
<feature type="compositionally biased region" description="Polar residues" evidence="1">
    <location>
        <begin position="412"/>
        <end position="421"/>
    </location>
</feature>
<dbReference type="SMART" id="SM00554">
    <property type="entry name" value="FAS1"/>
    <property type="match status" value="2"/>
</dbReference>
<dbReference type="InterPro" id="IPR036378">
    <property type="entry name" value="FAS1_dom_sf"/>
</dbReference>
<reference evidence="3 4" key="1">
    <citation type="submission" date="2024-02" db="EMBL/GenBank/DDBJ databases">
        <title>De novo assembly and annotation of 12 fungi associated with fruit tree decline syndrome in Ontario, Canada.</title>
        <authorList>
            <person name="Sulman M."/>
            <person name="Ellouze W."/>
            <person name="Ilyukhin E."/>
        </authorList>
    </citation>
    <scope>NUCLEOTIDE SEQUENCE [LARGE SCALE GENOMIC DNA]</scope>
    <source>
        <strain evidence="3 4">M42-189</strain>
    </source>
</reference>
<dbReference type="InterPro" id="IPR000782">
    <property type="entry name" value="FAS1_domain"/>
</dbReference>
<feature type="domain" description="FAS1" evidence="2">
    <location>
        <begin position="196"/>
        <end position="333"/>
    </location>
</feature>
<sequence length="447" mass="46307">MRPYLLSYAFVAGSCLAQGDLAGLLASQADLSTLLELVGLVPGLADTLSAASNITIVAPTNEAFAAVPRNVPEGEAIEQKNDTIAIGALLANHVFKGVYPSDVITDIPTFAQTLLNSSYIIPRQPFSNFTGGQYNGLVKNGDDVCILSGEQTISTVTEPVSHTLIPISISHGTNCIKDIKLGEGITIHKIDTVMSFGAPLQLFTYRAGFLAMNAALEAADLGIDVGLTGADTPGLNISDFTIFVPTNEAFESIGSVLESADQKTLQEVLKYHIIPNNVIFSPSLGNVTVPSLQGGNLTFTVLPDGSAWVNNARITFPNSILFNGIAHVIDSVLSPGEFNRDSLTPSANASERVAFPSASSVPISELPFSSIAFQGDQETYSTTPALLQTWIAAATPTSGASTTGNGSGQSTPAPTGQQQQFPGAASGLVPVAAMALSVAVGAAAVLL</sequence>
<gene>
    <name evidence="3" type="ORF">SLS60_011688</name>
</gene>
<dbReference type="Proteomes" id="UP001521785">
    <property type="component" value="Unassembled WGS sequence"/>
</dbReference>